<protein>
    <recommendedName>
        <fullName evidence="5">HMG box domain-containing protein</fullName>
    </recommendedName>
</protein>
<evidence type="ECO:0000313" key="7">
    <source>
        <dbReference type="Proteomes" id="UP001218218"/>
    </source>
</evidence>
<evidence type="ECO:0000313" key="6">
    <source>
        <dbReference type="EMBL" id="KAJ7356825.1"/>
    </source>
</evidence>
<comment type="caution">
    <text evidence="6">The sequence shown here is derived from an EMBL/GenBank/DDBJ whole genome shotgun (WGS) entry which is preliminary data.</text>
</comment>
<evidence type="ECO:0000256" key="2">
    <source>
        <dbReference type="ARBA" id="ARBA00023242"/>
    </source>
</evidence>
<dbReference type="AlphaFoldDB" id="A0AAD7AES9"/>
<name>A0AAD7AES9_9AGAR</name>
<keyword evidence="2 3" id="KW-0539">Nucleus</keyword>
<evidence type="ECO:0000256" key="4">
    <source>
        <dbReference type="SAM" id="MobiDB-lite"/>
    </source>
</evidence>
<feature type="compositionally biased region" description="Polar residues" evidence="4">
    <location>
        <begin position="207"/>
        <end position="223"/>
    </location>
</feature>
<dbReference type="GO" id="GO:0000981">
    <property type="term" value="F:DNA-binding transcription factor activity, RNA polymerase II-specific"/>
    <property type="evidence" value="ECO:0007669"/>
    <property type="project" value="TreeGrafter"/>
</dbReference>
<accession>A0AAD7AES9</accession>
<dbReference type="PANTHER" id="PTHR45789">
    <property type="entry name" value="FI18025P1"/>
    <property type="match status" value="1"/>
</dbReference>
<feature type="DNA-binding region" description="HMG box" evidence="3">
    <location>
        <begin position="65"/>
        <end position="136"/>
    </location>
</feature>
<feature type="domain" description="HMG box" evidence="5">
    <location>
        <begin position="65"/>
        <end position="136"/>
    </location>
</feature>
<gene>
    <name evidence="6" type="ORF">DFH08DRAFT_850218</name>
</gene>
<dbReference type="GO" id="GO:0000978">
    <property type="term" value="F:RNA polymerase II cis-regulatory region sequence-specific DNA binding"/>
    <property type="evidence" value="ECO:0007669"/>
    <property type="project" value="TreeGrafter"/>
</dbReference>
<keyword evidence="1 3" id="KW-0238">DNA-binding</keyword>
<dbReference type="Pfam" id="PF00505">
    <property type="entry name" value="HMG_box"/>
    <property type="match status" value="1"/>
</dbReference>
<evidence type="ECO:0000259" key="5">
    <source>
        <dbReference type="PROSITE" id="PS50118"/>
    </source>
</evidence>
<proteinExistence type="predicted"/>
<dbReference type="EMBL" id="JARIHO010000008">
    <property type="protein sequence ID" value="KAJ7356825.1"/>
    <property type="molecule type" value="Genomic_DNA"/>
</dbReference>
<dbReference type="Gene3D" id="1.10.30.10">
    <property type="entry name" value="High mobility group box domain"/>
    <property type="match status" value="1"/>
</dbReference>
<evidence type="ECO:0000256" key="1">
    <source>
        <dbReference type="ARBA" id="ARBA00023125"/>
    </source>
</evidence>
<dbReference type="PANTHER" id="PTHR45789:SF2">
    <property type="entry name" value="FI18025P1"/>
    <property type="match status" value="1"/>
</dbReference>
<feature type="region of interest" description="Disordered" evidence="4">
    <location>
        <begin position="134"/>
        <end position="231"/>
    </location>
</feature>
<dbReference type="InterPro" id="IPR051356">
    <property type="entry name" value="SOX/SOX-like_TF"/>
</dbReference>
<organism evidence="6 7">
    <name type="scientific">Mycena albidolilacea</name>
    <dbReference type="NCBI Taxonomy" id="1033008"/>
    <lineage>
        <taxon>Eukaryota</taxon>
        <taxon>Fungi</taxon>
        <taxon>Dikarya</taxon>
        <taxon>Basidiomycota</taxon>
        <taxon>Agaricomycotina</taxon>
        <taxon>Agaricomycetes</taxon>
        <taxon>Agaricomycetidae</taxon>
        <taxon>Agaricales</taxon>
        <taxon>Marasmiineae</taxon>
        <taxon>Mycenaceae</taxon>
        <taxon>Mycena</taxon>
    </lineage>
</organism>
<dbReference type="GO" id="GO:0005634">
    <property type="term" value="C:nucleus"/>
    <property type="evidence" value="ECO:0007669"/>
    <property type="project" value="UniProtKB-UniRule"/>
</dbReference>
<evidence type="ECO:0000256" key="3">
    <source>
        <dbReference type="PROSITE-ProRule" id="PRU00267"/>
    </source>
</evidence>
<keyword evidence="7" id="KW-1185">Reference proteome</keyword>
<sequence>MPVERSTPSYRSRRSSIAESVVEDDESLGELLYPDFDPETNTSAHVAPHQAIRPSHGRKRPDHHIPRPPNAFICFRSEYCERNKRLPDGEIVRNHRVVSIDAGHAWRDLPAAGRKKYEDIAKVKKELHAQMYPNYSYSPSVPRPGVKGGSGKKRKASDDDCDYEERAPQSKRRRSQPRAPRLVVDAGSPALSLISGPLNEPSLAPATRSSAPSPELPRSQTPELSPKSSSSYESLDLVLHTPAITFPQVAEDDDFVPTSAIPPLDLYAASSEKNDEQIERYQRSSSLYDVGSQFFKADIPSQTRDLCMWYNNDGTYFEPKADAPLPQSSWDDYKAYGLMPINYEEVQFSNPFELEMMAQFIHMDRFH</sequence>
<feature type="region of interest" description="Disordered" evidence="4">
    <location>
        <begin position="1"/>
        <end position="68"/>
    </location>
</feature>
<feature type="compositionally biased region" description="Low complexity" evidence="4">
    <location>
        <begin position="1"/>
        <end position="10"/>
    </location>
</feature>
<dbReference type="InterPro" id="IPR036910">
    <property type="entry name" value="HMG_box_dom_sf"/>
</dbReference>
<dbReference type="SUPFAM" id="SSF47095">
    <property type="entry name" value="HMG-box"/>
    <property type="match status" value="1"/>
</dbReference>
<dbReference type="CDD" id="cd01389">
    <property type="entry name" value="HMG-box_ROX1-like"/>
    <property type="match status" value="1"/>
</dbReference>
<reference evidence="6" key="1">
    <citation type="submission" date="2023-03" db="EMBL/GenBank/DDBJ databases">
        <title>Massive genome expansion in bonnet fungi (Mycena s.s.) driven by repeated elements and novel gene families across ecological guilds.</title>
        <authorList>
            <consortium name="Lawrence Berkeley National Laboratory"/>
            <person name="Harder C.B."/>
            <person name="Miyauchi S."/>
            <person name="Viragh M."/>
            <person name="Kuo A."/>
            <person name="Thoen E."/>
            <person name="Andreopoulos B."/>
            <person name="Lu D."/>
            <person name="Skrede I."/>
            <person name="Drula E."/>
            <person name="Henrissat B."/>
            <person name="Morin E."/>
            <person name="Kohler A."/>
            <person name="Barry K."/>
            <person name="LaButti K."/>
            <person name="Morin E."/>
            <person name="Salamov A."/>
            <person name="Lipzen A."/>
            <person name="Mereny Z."/>
            <person name="Hegedus B."/>
            <person name="Baldrian P."/>
            <person name="Stursova M."/>
            <person name="Weitz H."/>
            <person name="Taylor A."/>
            <person name="Grigoriev I.V."/>
            <person name="Nagy L.G."/>
            <person name="Martin F."/>
            <person name="Kauserud H."/>
        </authorList>
    </citation>
    <scope>NUCLEOTIDE SEQUENCE</scope>
    <source>
        <strain evidence="6">CBHHK002</strain>
    </source>
</reference>
<dbReference type="PROSITE" id="PS50118">
    <property type="entry name" value="HMG_BOX_2"/>
    <property type="match status" value="1"/>
</dbReference>
<dbReference type="SMART" id="SM00398">
    <property type="entry name" value="HMG"/>
    <property type="match status" value="1"/>
</dbReference>
<dbReference type="Proteomes" id="UP001218218">
    <property type="component" value="Unassembled WGS sequence"/>
</dbReference>
<dbReference type="InterPro" id="IPR009071">
    <property type="entry name" value="HMG_box_dom"/>
</dbReference>